<proteinExistence type="predicted"/>
<feature type="repeat" description="TPR" evidence="3">
    <location>
        <begin position="46"/>
        <end position="79"/>
    </location>
</feature>
<dbReference type="Proteomes" id="UP000240621">
    <property type="component" value="Unassembled WGS sequence"/>
</dbReference>
<evidence type="ECO:0000256" key="1">
    <source>
        <dbReference type="ARBA" id="ARBA00022737"/>
    </source>
</evidence>
<dbReference type="Pfam" id="PF07719">
    <property type="entry name" value="TPR_2"/>
    <property type="match status" value="1"/>
</dbReference>
<protein>
    <submittedName>
        <fullName evidence="5">Tetratricopeptide repeat protein</fullName>
    </submittedName>
</protein>
<keyword evidence="2 3" id="KW-0802">TPR repeat</keyword>
<dbReference type="EMBL" id="BLAU01000001">
    <property type="protein sequence ID" value="GET21778.1"/>
    <property type="molecule type" value="Genomic_DNA"/>
</dbReference>
<dbReference type="InterPro" id="IPR011990">
    <property type="entry name" value="TPR-like_helical_dom_sf"/>
</dbReference>
<dbReference type="Proteomes" id="UP000396862">
    <property type="component" value="Unassembled WGS sequence"/>
</dbReference>
<evidence type="ECO:0000313" key="6">
    <source>
        <dbReference type="Proteomes" id="UP000240621"/>
    </source>
</evidence>
<reference evidence="5 6" key="1">
    <citation type="submission" date="2018-03" db="EMBL/GenBank/DDBJ databases">
        <title>Genomic Encyclopedia of Archaeal and Bacterial Type Strains, Phase II (KMG-II): from individual species to whole genera.</title>
        <authorList>
            <person name="Goeker M."/>
        </authorList>
    </citation>
    <scope>NUCLEOTIDE SEQUENCE [LARGE SCALE GENOMIC DNA]</scope>
    <source>
        <strain evidence="5 6">DSM 27267</strain>
    </source>
</reference>
<keyword evidence="7" id="KW-1185">Reference proteome</keyword>
<sequence>MSLNIRKNYRERKLREAWQLYHDGKREEAFSKVRLLLKSTNKEVRLEALQVAGMAMYKLKRFDQAINYFQKACKLANARHDWFNLAMAYAKSKHVLEAEAAFNMINGASTKHSYQYAISQPQMLYQYFRVLRDSGFMREAFGRINELKAMYCALYKSEEDYLASKGMPGLSLMMREALPVLQSLAAERDMVSWLEDFGKRIKEPGSQVLKDYVTLLDV</sequence>
<reference evidence="4 7" key="2">
    <citation type="submission" date="2019-10" db="EMBL/GenBank/DDBJ databases">
        <title>Prolixibacter strains distinguished by the presence of nitrate reductase genes were adept at nitrate-dependent anaerobic corrosion of metallic iron and carbon steel.</title>
        <authorList>
            <person name="Iino T."/>
            <person name="Shono N."/>
            <person name="Ito K."/>
            <person name="Nakamura R."/>
            <person name="Sueoka K."/>
            <person name="Harayama S."/>
            <person name="Ohkuma M."/>
        </authorList>
    </citation>
    <scope>NUCLEOTIDE SEQUENCE [LARGE SCALE GENOMIC DNA]</scope>
    <source>
        <strain evidence="4 7">MIC1-1</strain>
    </source>
</reference>
<dbReference type="RefSeq" id="WP_106542131.1">
    <property type="nucleotide sequence ID" value="NZ_BLAU01000001.1"/>
</dbReference>
<dbReference type="OrthoDB" id="1118555at2"/>
<comment type="caution">
    <text evidence="5">The sequence shown here is derived from an EMBL/GenBank/DDBJ whole genome shotgun (WGS) entry which is preliminary data.</text>
</comment>
<dbReference type="PROSITE" id="PS50005">
    <property type="entry name" value="TPR"/>
    <property type="match status" value="1"/>
</dbReference>
<evidence type="ECO:0000313" key="7">
    <source>
        <dbReference type="Proteomes" id="UP000396862"/>
    </source>
</evidence>
<accession>A0A2P8CEF0</accession>
<dbReference type="SUPFAM" id="SSF48452">
    <property type="entry name" value="TPR-like"/>
    <property type="match status" value="1"/>
</dbReference>
<evidence type="ECO:0000256" key="2">
    <source>
        <dbReference type="ARBA" id="ARBA00022803"/>
    </source>
</evidence>
<evidence type="ECO:0000256" key="3">
    <source>
        <dbReference type="PROSITE-ProRule" id="PRU00339"/>
    </source>
</evidence>
<evidence type="ECO:0000313" key="4">
    <source>
        <dbReference type="EMBL" id="GET21778.1"/>
    </source>
</evidence>
<name>A0A2P8CEF0_9BACT</name>
<dbReference type="AlphaFoldDB" id="A0A2P8CEF0"/>
<organism evidence="5 6">
    <name type="scientific">Prolixibacter denitrificans</name>
    <dbReference type="NCBI Taxonomy" id="1541063"/>
    <lineage>
        <taxon>Bacteria</taxon>
        <taxon>Pseudomonadati</taxon>
        <taxon>Bacteroidota</taxon>
        <taxon>Bacteroidia</taxon>
        <taxon>Marinilabiliales</taxon>
        <taxon>Prolixibacteraceae</taxon>
        <taxon>Prolixibacter</taxon>
    </lineage>
</organism>
<evidence type="ECO:0000313" key="5">
    <source>
        <dbReference type="EMBL" id="PSK83341.1"/>
    </source>
</evidence>
<dbReference type="EMBL" id="PYGC01000004">
    <property type="protein sequence ID" value="PSK83341.1"/>
    <property type="molecule type" value="Genomic_DNA"/>
</dbReference>
<dbReference type="InterPro" id="IPR019734">
    <property type="entry name" value="TPR_rpt"/>
</dbReference>
<dbReference type="Gene3D" id="1.25.40.10">
    <property type="entry name" value="Tetratricopeptide repeat domain"/>
    <property type="match status" value="1"/>
</dbReference>
<keyword evidence="1" id="KW-0677">Repeat</keyword>
<gene>
    <name evidence="5" type="ORF">CLV93_104271</name>
    <name evidence="4" type="ORF">JCM18694_20240</name>
</gene>
<dbReference type="InterPro" id="IPR013105">
    <property type="entry name" value="TPR_2"/>
</dbReference>